<sequence>MVTGQLIGEAFRIEKVLFESFPNHHVTALLYLPHGSVNLGVGALNLLFDWDSP</sequence>
<dbReference type="EMBL" id="UINC01008394">
    <property type="protein sequence ID" value="SVA37783.1"/>
    <property type="molecule type" value="Genomic_DNA"/>
</dbReference>
<dbReference type="AlphaFoldDB" id="A0A381VEG0"/>
<organism evidence="1">
    <name type="scientific">marine metagenome</name>
    <dbReference type="NCBI Taxonomy" id="408172"/>
    <lineage>
        <taxon>unclassified sequences</taxon>
        <taxon>metagenomes</taxon>
        <taxon>ecological metagenomes</taxon>
    </lineage>
</organism>
<evidence type="ECO:0000313" key="1">
    <source>
        <dbReference type="EMBL" id="SVA37783.1"/>
    </source>
</evidence>
<gene>
    <name evidence="1" type="ORF">METZ01_LOCUS90637</name>
</gene>
<reference evidence="1" key="1">
    <citation type="submission" date="2018-05" db="EMBL/GenBank/DDBJ databases">
        <authorList>
            <person name="Lanie J.A."/>
            <person name="Ng W.-L."/>
            <person name="Kazmierczak K.M."/>
            <person name="Andrzejewski T.M."/>
            <person name="Davidsen T.M."/>
            <person name="Wayne K.J."/>
            <person name="Tettelin H."/>
            <person name="Glass J.I."/>
            <person name="Rusch D."/>
            <person name="Podicherti R."/>
            <person name="Tsui H.-C.T."/>
            <person name="Winkler M.E."/>
        </authorList>
    </citation>
    <scope>NUCLEOTIDE SEQUENCE</scope>
</reference>
<accession>A0A381VEG0</accession>
<name>A0A381VEG0_9ZZZZ</name>
<protein>
    <submittedName>
        <fullName evidence="1">Uncharacterized protein</fullName>
    </submittedName>
</protein>
<proteinExistence type="predicted"/>